<dbReference type="PROSITE" id="PS50885">
    <property type="entry name" value="HAMP"/>
    <property type="match status" value="1"/>
</dbReference>
<dbReference type="InterPro" id="IPR004358">
    <property type="entry name" value="Sig_transdc_His_kin-like_C"/>
</dbReference>
<dbReference type="GO" id="GO:0000155">
    <property type="term" value="F:phosphorelay sensor kinase activity"/>
    <property type="evidence" value="ECO:0007669"/>
    <property type="project" value="InterPro"/>
</dbReference>
<evidence type="ECO:0000259" key="12">
    <source>
        <dbReference type="PROSITE" id="PS50885"/>
    </source>
</evidence>
<evidence type="ECO:0000256" key="7">
    <source>
        <dbReference type="ARBA" id="ARBA00022777"/>
    </source>
</evidence>
<dbReference type="InterPro" id="IPR003594">
    <property type="entry name" value="HATPase_dom"/>
</dbReference>
<comment type="subcellular location">
    <subcellularLocation>
        <location evidence="2">Membrane</location>
        <topology evidence="2">Multi-pass membrane protein</topology>
    </subcellularLocation>
</comment>
<dbReference type="InterPro" id="IPR036890">
    <property type="entry name" value="HATPase_C_sf"/>
</dbReference>
<dbReference type="SUPFAM" id="SSF158472">
    <property type="entry name" value="HAMP domain-like"/>
    <property type="match status" value="1"/>
</dbReference>
<protein>
    <recommendedName>
        <fullName evidence="3">histidine kinase</fullName>
        <ecNumber evidence="3">2.7.13.3</ecNumber>
    </recommendedName>
</protein>
<dbReference type="PANTHER" id="PTHR45528">
    <property type="entry name" value="SENSOR HISTIDINE KINASE CPXA"/>
    <property type="match status" value="1"/>
</dbReference>
<evidence type="ECO:0000256" key="2">
    <source>
        <dbReference type="ARBA" id="ARBA00004141"/>
    </source>
</evidence>
<evidence type="ECO:0000259" key="11">
    <source>
        <dbReference type="PROSITE" id="PS50109"/>
    </source>
</evidence>
<dbReference type="SUPFAM" id="SSF47384">
    <property type="entry name" value="Homodimeric domain of signal transducing histidine kinase"/>
    <property type="match status" value="1"/>
</dbReference>
<evidence type="ECO:0000256" key="4">
    <source>
        <dbReference type="ARBA" id="ARBA00022553"/>
    </source>
</evidence>
<evidence type="ECO:0000256" key="3">
    <source>
        <dbReference type="ARBA" id="ARBA00012438"/>
    </source>
</evidence>
<keyword evidence="6 10" id="KW-0812">Transmembrane</keyword>
<keyword evidence="9 10" id="KW-0472">Membrane</keyword>
<evidence type="ECO:0000256" key="1">
    <source>
        <dbReference type="ARBA" id="ARBA00000085"/>
    </source>
</evidence>
<accession>A0A644TVL4</accession>
<evidence type="ECO:0000256" key="6">
    <source>
        <dbReference type="ARBA" id="ARBA00022692"/>
    </source>
</evidence>
<dbReference type="InterPro" id="IPR003660">
    <property type="entry name" value="HAMP_dom"/>
</dbReference>
<gene>
    <name evidence="13" type="ORF">SDC9_16274</name>
</gene>
<feature type="domain" description="HAMP" evidence="12">
    <location>
        <begin position="148"/>
        <end position="201"/>
    </location>
</feature>
<dbReference type="SMART" id="SM00304">
    <property type="entry name" value="HAMP"/>
    <property type="match status" value="1"/>
</dbReference>
<dbReference type="CDD" id="cd00082">
    <property type="entry name" value="HisKA"/>
    <property type="match status" value="1"/>
</dbReference>
<name>A0A644TVL4_9ZZZZ</name>
<reference evidence="13" key="1">
    <citation type="submission" date="2019-08" db="EMBL/GenBank/DDBJ databases">
        <authorList>
            <person name="Kucharzyk K."/>
            <person name="Murdoch R.W."/>
            <person name="Higgins S."/>
            <person name="Loffler F."/>
        </authorList>
    </citation>
    <scope>NUCLEOTIDE SEQUENCE</scope>
</reference>
<dbReference type="EC" id="2.7.13.3" evidence="3"/>
<evidence type="ECO:0000256" key="9">
    <source>
        <dbReference type="ARBA" id="ARBA00023136"/>
    </source>
</evidence>
<proteinExistence type="predicted"/>
<evidence type="ECO:0000256" key="5">
    <source>
        <dbReference type="ARBA" id="ARBA00022679"/>
    </source>
</evidence>
<keyword evidence="7" id="KW-0418">Kinase</keyword>
<dbReference type="PRINTS" id="PR00344">
    <property type="entry name" value="BCTRLSENSOR"/>
</dbReference>
<feature type="transmembrane region" description="Helical" evidence="10">
    <location>
        <begin position="127"/>
        <end position="147"/>
    </location>
</feature>
<dbReference type="CDD" id="cd06225">
    <property type="entry name" value="HAMP"/>
    <property type="match status" value="1"/>
</dbReference>
<evidence type="ECO:0000313" key="13">
    <source>
        <dbReference type="EMBL" id="MPL70517.1"/>
    </source>
</evidence>
<keyword evidence="5" id="KW-0808">Transferase</keyword>
<dbReference type="SUPFAM" id="SSF55874">
    <property type="entry name" value="ATPase domain of HSP90 chaperone/DNA topoisomerase II/histidine kinase"/>
    <property type="match status" value="1"/>
</dbReference>
<dbReference type="EMBL" id="VSSQ01000053">
    <property type="protein sequence ID" value="MPL70517.1"/>
    <property type="molecule type" value="Genomic_DNA"/>
</dbReference>
<dbReference type="InterPro" id="IPR005467">
    <property type="entry name" value="His_kinase_dom"/>
</dbReference>
<dbReference type="GO" id="GO:0016020">
    <property type="term" value="C:membrane"/>
    <property type="evidence" value="ECO:0007669"/>
    <property type="project" value="UniProtKB-SubCell"/>
</dbReference>
<keyword evidence="4" id="KW-0597">Phosphoprotein</keyword>
<sequence length="412" mass="46659">MRKRFLIILTIVICLMSIATFALSYIAAKESIEQLILERANTRLSMIVQGFSNIANDIDIYSYINFSHESISITKDSFSVFQYGTSRLDEESQKVTVIKATKGGYNFTLNVDLEAETGIYIAPFKRIIITIAAVFAFIFAVAGILFINSVVEPISCLAKSMAKITSHNLRERIPIPKRKDEISQLIKTFDSMLDDIEGSYTRLKTFVDDMTHDIVTPVQILEGYRQLIERHGKNEMIIDEYLDVSKIQLYRLKEMTTSLKAAFLVEKRRRVEFADASEITMRNVAFYRTLYTNIHFDASVKKAVRLPIEAMDFERIENILLDNAVRHGAEGGRIEIALNENELIIRDFGRGMAKPDAAFDGVPKFPEEDGLSEGAGIGLSIIKRFSEEYGFSIDLQSTPGSGCQFTIRFPER</sequence>
<dbReference type="PROSITE" id="PS50109">
    <property type="entry name" value="HIS_KIN"/>
    <property type="match status" value="1"/>
</dbReference>
<keyword evidence="8 10" id="KW-1133">Transmembrane helix</keyword>
<evidence type="ECO:0000256" key="10">
    <source>
        <dbReference type="SAM" id="Phobius"/>
    </source>
</evidence>
<dbReference type="InterPro" id="IPR036097">
    <property type="entry name" value="HisK_dim/P_sf"/>
</dbReference>
<dbReference type="Gene3D" id="3.30.565.10">
    <property type="entry name" value="Histidine kinase-like ATPase, C-terminal domain"/>
    <property type="match status" value="1"/>
</dbReference>
<dbReference type="Gene3D" id="6.10.340.10">
    <property type="match status" value="1"/>
</dbReference>
<comment type="catalytic activity">
    <reaction evidence="1">
        <text>ATP + protein L-histidine = ADP + protein N-phospho-L-histidine.</text>
        <dbReference type="EC" id="2.7.13.3"/>
    </reaction>
</comment>
<dbReference type="InterPro" id="IPR003661">
    <property type="entry name" value="HisK_dim/P_dom"/>
</dbReference>
<dbReference type="InterPro" id="IPR050398">
    <property type="entry name" value="HssS/ArlS-like"/>
</dbReference>
<dbReference type="PANTHER" id="PTHR45528:SF12">
    <property type="entry name" value="SENSOR HISTIDINE KINASE ARSS"/>
    <property type="match status" value="1"/>
</dbReference>
<dbReference type="AlphaFoldDB" id="A0A644TVL4"/>
<dbReference type="Pfam" id="PF00672">
    <property type="entry name" value="HAMP"/>
    <property type="match status" value="1"/>
</dbReference>
<feature type="transmembrane region" description="Helical" evidence="10">
    <location>
        <begin position="6"/>
        <end position="28"/>
    </location>
</feature>
<organism evidence="13">
    <name type="scientific">bioreactor metagenome</name>
    <dbReference type="NCBI Taxonomy" id="1076179"/>
    <lineage>
        <taxon>unclassified sequences</taxon>
        <taxon>metagenomes</taxon>
        <taxon>ecological metagenomes</taxon>
    </lineage>
</organism>
<comment type="caution">
    <text evidence="13">The sequence shown here is derived from an EMBL/GenBank/DDBJ whole genome shotgun (WGS) entry which is preliminary data.</text>
</comment>
<feature type="domain" description="Histidine kinase" evidence="11">
    <location>
        <begin position="209"/>
        <end position="412"/>
    </location>
</feature>
<dbReference type="SMART" id="SM00387">
    <property type="entry name" value="HATPase_c"/>
    <property type="match status" value="1"/>
</dbReference>
<evidence type="ECO:0000256" key="8">
    <source>
        <dbReference type="ARBA" id="ARBA00022989"/>
    </source>
</evidence>
<dbReference type="Pfam" id="PF02518">
    <property type="entry name" value="HATPase_c"/>
    <property type="match status" value="1"/>
</dbReference>